<evidence type="ECO:0000313" key="1">
    <source>
        <dbReference type="EMBL" id="MBI3126920.1"/>
    </source>
</evidence>
<proteinExistence type="predicted"/>
<gene>
    <name evidence="1" type="ORF">HYZ11_04880</name>
</gene>
<comment type="caution">
    <text evidence="1">The sequence shown here is derived from an EMBL/GenBank/DDBJ whole genome shotgun (WGS) entry which is preliminary data.</text>
</comment>
<dbReference type="PANTHER" id="PTHR31118:SF12">
    <property type="entry name" value="CYCLASE-LIKE PROTEIN 2"/>
    <property type="match status" value="1"/>
</dbReference>
<dbReference type="InterPro" id="IPR037175">
    <property type="entry name" value="KFase_sf"/>
</dbReference>
<name>A0A932HZ07_UNCTE</name>
<dbReference type="GO" id="GO:0019441">
    <property type="term" value="P:L-tryptophan catabolic process to kynurenine"/>
    <property type="evidence" value="ECO:0007669"/>
    <property type="project" value="InterPro"/>
</dbReference>
<dbReference type="Pfam" id="PF04199">
    <property type="entry name" value="Cyclase"/>
    <property type="match status" value="1"/>
</dbReference>
<dbReference type="Gene3D" id="3.50.30.50">
    <property type="entry name" value="Putative cyclase"/>
    <property type="match status" value="1"/>
</dbReference>
<dbReference type="InterPro" id="IPR007325">
    <property type="entry name" value="KFase/CYL"/>
</dbReference>
<reference evidence="1" key="1">
    <citation type="submission" date="2020-07" db="EMBL/GenBank/DDBJ databases">
        <title>Huge and variable diversity of episymbiotic CPR bacteria and DPANN archaea in groundwater ecosystems.</title>
        <authorList>
            <person name="He C.Y."/>
            <person name="Keren R."/>
            <person name="Whittaker M."/>
            <person name="Farag I.F."/>
            <person name="Doudna J."/>
            <person name="Cate J.H.D."/>
            <person name="Banfield J.F."/>
        </authorList>
    </citation>
    <scope>NUCLEOTIDE SEQUENCE</scope>
    <source>
        <strain evidence="1">NC_groundwater_763_Ag_S-0.2um_68_21</strain>
    </source>
</reference>
<dbReference type="Proteomes" id="UP000782312">
    <property type="component" value="Unassembled WGS sequence"/>
</dbReference>
<protein>
    <submittedName>
        <fullName evidence="1">Cyclase family protein</fullName>
    </submittedName>
</protein>
<dbReference type="PANTHER" id="PTHR31118">
    <property type="entry name" value="CYCLASE-LIKE PROTEIN 2"/>
    <property type="match status" value="1"/>
</dbReference>
<dbReference type="AlphaFoldDB" id="A0A932HZ07"/>
<dbReference type="GO" id="GO:0004061">
    <property type="term" value="F:arylformamidase activity"/>
    <property type="evidence" value="ECO:0007669"/>
    <property type="project" value="InterPro"/>
</dbReference>
<accession>A0A932HZ07</accession>
<sequence length="220" mass="24171">MSRLFDLSHEVPHEPTWAASHTFGRGAVLAYSALAETKLAQTSLLAFSDHVSTHIDAPAHFHPEGKTIDRMPPELFVEAPAVWLDCSGGGAGKPVGPDELARAAEEHFKRGDAVLIYTGCSREWGKPGYRASLRPLEPAAAEWLLERGVRLFGVDGPEIDDDPIRWPAHMLMRRHEFYVIENLALWPAVAELPRRFRLIAMPLTIQGGTAAPARVVAVAD</sequence>
<organism evidence="1 2">
    <name type="scientific">Tectimicrobiota bacterium</name>
    <dbReference type="NCBI Taxonomy" id="2528274"/>
    <lineage>
        <taxon>Bacteria</taxon>
        <taxon>Pseudomonadati</taxon>
        <taxon>Nitrospinota/Tectimicrobiota group</taxon>
        <taxon>Candidatus Tectimicrobiota</taxon>
    </lineage>
</organism>
<dbReference type="SUPFAM" id="SSF102198">
    <property type="entry name" value="Putative cyclase"/>
    <property type="match status" value="1"/>
</dbReference>
<evidence type="ECO:0000313" key="2">
    <source>
        <dbReference type="Proteomes" id="UP000782312"/>
    </source>
</evidence>
<dbReference type="EMBL" id="JACPUR010000013">
    <property type="protein sequence ID" value="MBI3126920.1"/>
    <property type="molecule type" value="Genomic_DNA"/>
</dbReference>